<dbReference type="GO" id="GO:0008474">
    <property type="term" value="F:palmitoyl-(protein) hydrolase activity"/>
    <property type="evidence" value="ECO:0007669"/>
    <property type="project" value="TreeGrafter"/>
</dbReference>
<dbReference type="PANTHER" id="PTHR12277">
    <property type="entry name" value="ALPHA/BETA HYDROLASE DOMAIN-CONTAINING PROTEIN"/>
    <property type="match status" value="1"/>
</dbReference>
<evidence type="ECO:0000259" key="2">
    <source>
        <dbReference type="Pfam" id="PF12146"/>
    </source>
</evidence>
<feature type="transmembrane region" description="Helical" evidence="1">
    <location>
        <begin position="50"/>
        <end position="79"/>
    </location>
</feature>
<evidence type="ECO:0000256" key="1">
    <source>
        <dbReference type="SAM" id="Phobius"/>
    </source>
</evidence>
<dbReference type="GO" id="GO:0016020">
    <property type="term" value="C:membrane"/>
    <property type="evidence" value="ECO:0007669"/>
    <property type="project" value="TreeGrafter"/>
</dbReference>
<dbReference type="PANTHER" id="PTHR12277:SF81">
    <property type="entry name" value="PROTEIN ABHD13"/>
    <property type="match status" value="1"/>
</dbReference>
<dbReference type="AlphaFoldDB" id="A0A059XSR4"/>
<keyword evidence="1" id="KW-0472">Membrane</keyword>
<dbReference type="EMBL" id="KJ558360">
    <property type="protein sequence ID" value="AIA24457.1"/>
    <property type="molecule type" value="mRNA"/>
</dbReference>
<dbReference type="InterPro" id="IPR022742">
    <property type="entry name" value="Hydrolase_4"/>
</dbReference>
<reference evidence="3" key="1">
    <citation type="submission" date="2014-03" db="EMBL/GenBank/DDBJ databases">
        <authorList>
            <person name="Lee J."/>
        </authorList>
    </citation>
    <scope>NUCLEOTIDE SEQUENCE</scope>
</reference>
<accession>A0A059XSR4</accession>
<dbReference type="SUPFAM" id="SSF53474">
    <property type="entry name" value="alpha/beta-Hydrolases"/>
    <property type="match status" value="1"/>
</dbReference>
<keyword evidence="3" id="KW-0378">Hydrolase</keyword>
<dbReference type="Pfam" id="PF12146">
    <property type="entry name" value="Hydrolase_4"/>
    <property type="match status" value="1"/>
</dbReference>
<proteinExistence type="evidence at transcript level"/>
<dbReference type="InterPro" id="IPR029058">
    <property type="entry name" value="AB_hydrolase_fold"/>
</dbReference>
<keyword evidence="1" id="KW-0812">Transmembrane</keyword>
<feature type="transmembrane region" description="Helical" evidence="1">
    <location>
        <begin position="21"/>
        <end position="44"/>
    </location>
</feature>
<name>A0A059XSR4_9VEST</name>
<protein>
    <submittedName>
        <fullName evidence="3">Abhydrolase domain-containing protein 13</fullName>
    </submittedName>
</protein>
<sequence>MSDSELDKKETVEMAETKKRRVGAGFAMIELISRLVLAVMTRFWKLCSTALLIILLVFWFEGGMLASFLLVIALLGLFYNAQDMLLYHPDQPPHSRMYVELPGILHLPYENHFVKTRDGTQINVVLVKQSHLDVPTVVFFHGNAGNIGHRLMNILGLYSACKCNVVMVEYRGYGKSDGSPSEHGMYDDAEAAVDFILNRSDINKRKIFIFGRSLGGAVAINLVSKPSYSSCVAGLIVENTFTSLPDIARVLFNFKILDYLPSWCFKNQYPSKKRLEKLCLPILFLSGLGDQLIPPRMMTDLFESSSSPLKRISRFPGGSHNETWMSPGYYEAWHSFLKEVCERPAHDSGHSIAVHMEKGVKNV</sequence>
<organism evidence="3">
    <name type="scientific">Haliotis gigantea</name>
    <dbReference type="NCBI Taxonomy" id="37743"/>
    <lineage>
        <taxon>Eukaryota</taxon>
        <taxon>Metazoa</taxon>
        <taxon>Spiralia</taxon>
        <taxon>Lophotrochozoa</taxon>
        <taxon>Mollusca</taxon>
        <taxon>Gastropoda</taxon>
        <taxon>Vetigastropoda</taxon>
        <taxon>Lepetellida</taxon>
        <taxon>Haliotoidea</taxon>
        <taxon>Haliotidae</taxon>
        <taxon>Haliotis</taxon>
    </lineage>
</organism>
<keyword evidence="1" id="KW-1133">Transmembrane helix</keyword>
<evidence type="ECO:0000313" key="3">
    <source>
        <dbReference type="EMBL" id="AIA24457.1"/>
    </source>
</evidence>
<dbReference type="Gene3D" id="3.40.50.1820">
    <property type="entry name" value="alpha/beta hydrolase"/>
    <property type="match status" value="1"/>
</dbReference>
<feature type="domain" description="Serine aminopeptidase S33" evidence="2">
    <location>
        <begin position="136"/>
        <end position="246"/>
    </location>
</feature>